<proteinExistence type="predicted"/>
<evidence type="ECO:0000256" key="4">
    <source>
        <dbReference type="SAM" id="MobiDB-lite"/>
    </source>
</evidence>
<sequence>MAAALTFDAAAALVTGGGVRPPQATLLRLYGLYTLAVRGPCDSPPPPAFDFRGRAKHGAYAAASAEGLSPDAVRAAYVALVASLPRDGGDARGAADASQPPPPPPPTGLGAKGSTGFVVGATEWPPPPPPPPPPGAAAATPAAAATATTNGDAPPAGGGRPPSPPIDLGHWAAVGDAASTRYVLEGYPTAAAAAAAVNATDEEGLTPLIRAADRGHGPVVALLLAAGADTAVADGEGWTPLRYAAECGWPAVAAALVAAGADVAAAGGVDNWEADVREAVADAAAGRGGGGGGAPA</sequence>
<evidence type="ECO:0000256" key="1">
    <source>
        <dbReference type="ARBA" id="ARBA00022737"/>
    </source>
</evidence>
<feature type="compositionally biased region" description="Pro residues" evidence="4">
    <location>
        <begin position="124"/>
        <end position="135"/>
    </location>
</feature>
<dbReference type="PANTHER" id="PTHR24166:SF48">
    <property type="entry name" value="PROTEIN VAPYRIN"/>
    <property type="match status" value="1"/>
</dbReference>
<dbReference type="InterPro" id="IPR035984">
    <property type="entry name" value="Acyl-CoA-binding_sf"/>
</dbReference>
<dbReference type="InterPro" id="IPR000582">
    <property type="entry name" value="Acyl-CoA-binding_protein"/>
</dbReference>
<feature type="region of interest" description="Disordered" evidence="4">
    <location>
        <begin position="88"/>
        <end position="168"/>
    </location>
</feature>
<dbReference type="SUPFAM" id="SSF48403">
    <property type="entry name" value="Ankyrin repeat"/>
    <property type="match status" value="1"/>
</dbReference>
<dbReference type="InterPro" id="IPR050889">
    <property type="entry name" value="Dendritic_Spine_Reg/Scaffold"/>
</dbReference>
<name>A0A1X6NRR5_PORUM</name>
<keyword evidence="1" id="KW-0677">Repeat</keyword>
<dbReference type="OrthoDB" id="346910at2759"/>
<reference evidence="6 7" key="1">
    <citation type="submission" date="2017-03" db="EMBL/GenBank/DDBJ databases">
        <title>WGS assembly of Porphyra umbilicalis.</title>
        <authorList>
            <person name="Brawley S.H."/>
            <person name="Blouin N.A."/>
            <person name="Ficko-Blean E."/>
            <person name="Wheeler G.L."/>
            <person name="Lohr M."/>
            <person name="Goodson H.V."/>
            <person name="Jenkins J.W."/>
            <person name="Blaby-Haas C.E."/>
            <person name="Helliwell K.E."/>
            <person name="Chan C."/>
            <person name="Marriage T."/>
            <person name="Bhattacharya D."/>
            <person name="Klein A.S."/>
            <person name="Badis Y."/>
            <person name="Brodie J."/>
            <person name="Cao Y."/>
            <person name="Collen J."/>
            <person name="Dittami S.M."/>
            <person name="Gachon C.M."/>
            <person name="Green B.R."/>
            <person name="Karpowicz S."/>
            <person name="Kim J.W."/>
            <person name="Kudahl U."/>
            <person name="Lin S."/>
            <person name="Michel G."/>
            <person name="Mittag M."/>
            <person name="Olson B.J."/>
            <person name="Pangilinan J."/>
            <person name="Peng Y."/>
            <person name="Qiu H."/>
            <person name="Shu S."/>
            <person name="Singer J.T."/>
            <person name="Smith A.G."/>
            <person name="Sprecher B.N."/>
            <person name="Wagner V."/>
            <person name="Wang W."/>
            <person name="Wang Z.-Y."/>
            <person name="Yan J."/>
            <person name="Yarish C."/>
            <person name="Zoeuner-Riek S."/>
            <person name="Zhuang Y."/>
            <person name="Zou Y."/>
            <person name="Lindquist E.A."/>
            <person name="Grimwood J."/>
            <person name="Barry K."/>
            <person name="Rokhsar D.S."/>
            <person name="Schmutz J."/>
            <person name="Stiller J.W."/>
            <person name="Grossman A.R."/>
            <person name="Prochnik S.E."/>
        </authorList>
    </citation>
    <scope>NUCLEOTIDE SEQUENCE [LARGE SCALE GENOMIC DNA]</scope>
    <source>
        <strain evidence="6">4086291</strain>
    </source>
</reference>
<dbReference type="Gene3D" id="1.20.80.10">
    <property type="match status" value="1"/>
</dbReference>
<feature type="compositionally biased region" description="Low complexity" evidence="4">
    <location>
        <begin position="136"/>
        <end position="155"/>
    </location>
</feature>
<dbReference type="SMART" id="SM00248">
    <property type="entry name" value="ANK"/>
    <property type="match status" value="2"/>
</dbReference>
<dbReference type="Gene3D" id="1.25.40.20">
    <property type="entry name" value="Ankyrin repeat-containing domain"/>
    <property type="match status" value="1"/>
</dbReference>
<dbReference type="AlphaFoldDB" id="A0A1X6NRR5"/>
<dbReference type="EMBL" id="KV919150">
    <property type="protein sequence ID" value="OSX71275.1"/>
    <property type="molecule type" value="Genomic_DNA"/>
</dbReference>
<gene>
    <name evidence="6" type="ORF">BU14_0565s0006</name>
</gene>
<accession>A0A1X6NRR5</accession>
<dbReference type="GO" id="GO:0000062">
    <property type="term" value="F:fatty-acyl-CoA binding"/>
    <property type="evidence" value="ECO:0007669"/>
    <property type="project" value="InterPro"/>
</dbReference>
<dbReference type="PROSITE" id="PS50088">
    <property type="entry name" value="ANK_REPEAT"/>
    <property type="match status" value="2"/>
</dbReference>
<evidence type="ECO:0000313" key="6">
    <source>
        <dbReference type="EMBL" id="OSX71275.1"/>
    </source>
</evidence>
<dbReference type="Pfam" id="PF12796">
    <property type="entry name" value="Ank_2"/>
    <property type="match status" value="1"/>
</dbReference>
<dbReference type="PROSITE" id="PS50297">
    <property type="entry name" value="ANK_REP_REGION"/>
    <property type="match status" value="2"/>
</dbReference>
<dbReference type="SUPFAM" id="SSF47027">
    <property type="entry name" value="Acyl-CoA binding protein"/>
    <property type="match status" value="1"/>
</dbReference>
<dbReference type="Proteomes" id="UP000218209">
    <property type="component" value="Unassembled WGS sequence"/>
</dbReference>
<evidence type="ECO:0000259" key="5">
    <source>
        <dbReference type="PROSITE" id="PS51228"/>
    </source>
</evidence>
<protein>
    <recommendedName>
        <fullName evidence="5">ACB domain-containing protein</fullName>
    </recommendedName>
</protein>
<keyword evidence="7" id="KW-1185">Reference proteome</keyword>
<feature type="repeat" description="ANK" evidence="3">
    <location>
        <begin position="203"/>
        <end position="235"/>
    </location>
</feature>
<dbReference type="InterPro" id="IPR036770">
    <property type="entry name" value="Ankyrin_rpt-contain_sf"/>
</dbReference>
<evidence type="ECO:0000256" key="3">
    <source>
        <dbReference type="PROSITE-ProRule" id="PRU00023"/>
    </source>
</evidence>
<organism evidence="6 7">
    <name type="scientific">Porphyra umbilicalis</name>
    <name type="common">Purple laver</name>
    <name type="synonym">Red alga</name>
    <dbReference type="NCBI Taxonomy" id="2786"/>
    <lineage>
        <taxon>Eukaryota</taxon>
        <taxon>Rhodophyta</taxon>
        <taxon>Bangiophyceae</taxon>
        <taxon>Bangiales</taxon>
        <taxon>Bangiaceae</taxon>
        <taxon>Porphyra</taxon>
    </lineage>
</organism>
<dbReference type="Pfam" id="PF00887">
    <property type="entry name" value="ACBP"/>
    <property type="match status" value="1"/>
</dbReference>
<dbReference type="PANTHER" id="PTHR24166">
    <property type="entry name" value="ROLLING PEBBLES, ISOFORM B"/>
    <property type="match status" value="1"/>
</dbReference>
<evidence type="ECO:0000313" key="7">
    <source>
        <dbReference type="Proteomes" id="UP000218209"/>
    </source>
</evidence>
<dbReference type="InterPro" id="IPR014352">
    <property type="entry name" value="FERM/acyl-CoA-bd_prot_sf"/>
</dbReference>
<keyword evidence="2 3" id="KW-0040">ANK repeat</keyword>
<feature type="domain" description="ACB" evidence="5">
    <location>
        <begin position="1"/>
        <end position="90"/>
    </location>
</feature>
<evidence type="ECO:0000256" key="2">
    <source>
        <dbReference type="ARBA" id="ARBA00023043"/>
    </source>
</evidence>
<dbReference type="PROSITE" id="PS51228">
    <property type="entry name" value="ACB_2"/>
    <property type="match status" value="1"/>
</dbReference>
<feature type="repeat" description="ANK" evidence="3">
    <location>
        <begin position="236"/>
        <end position="268"/>
    </location>
</feature>
<dbReference type="InterPro" id="IPR002110">
    <property type="entry name" value="Ankyrin_rpt"/>
</dbReference>